<feature type="region of interest" description="Disordered" evidence="1">
    <location>
        <begin position="369"/>
        <end position="408"/>
    </location>
</feature>
<gene>
    <name evidence="2" type="ORF">QTN47_22575</name>
</gene>
<evidence type="ECO:0000313" key="2">
    <source>
        <dbReference type="EMBL" id="MEX6690313.1"/>
    </source>
</evidence>
<reference evidence="2 3" key="1">
    <citation type="submission" date="2023-07" db="EMBL/GenBank/DDBJ databases">
        <authorList>
            <person name="Lian W.-H."/>
        </authorList>
    </citation>
    <scope>NUCLEOTIDE SEQUENCE [LARGE SCALE GENOMIC DNA]</scope>
    <source>
        <strain evidence="2 3">SYSU DXS3180</strain>
    </source>
</reference>
<feature type="compositionally biased region" description="Basic and acidic residues" evidence="1">
    <location>
        <begin position="369"/>
        <end position="378"/>
    </location>
</feature>
<evidence type="ECO:0000313" key="3">
    <source>
        <dbReference type="Proteomes" id="UP001560573"/>
    </source>
</evidence>
<dbReference type="EMBL" id="JAULBC010000008">
    <property type="protein sequence ID" value="MEX6690313.1"/>
    <property type="molecule type" value="Genomic_DNA"/>
</dbReference>
<organism evidence="2 3">
    <name type="scientific">Danxiaibacter flavus</name>
    <dbReference type="NCBI Taxonomy" id="3049108"/>
    <lineage>
        <taxon>Bacteria</taxon>
        <taxon>Pseudomonadati</taxon>
        <taxon>Bacteroidota</taxon>
        <taxon>Chitinophagia</taxon>
        <taxon>Chitinophagales</taxon>
        <taxon>Chitinophagaceae</taxon>
        <taxon>Danxiaibacter</taxon>
    </lineage>
</organism>
<comment type="caution">
    <text evidence="2">The sequence shown here is derived from an EMBL/GenBank/DDBJ whole genome shotgun (WGS) entry which is preliminary data.</text>
</comment>
<keyword evidence="3" id="KW-1185">Reference proteome</keyword>
<dbReference type="Proteomes" id="UP001560573">
    <property type="component" value="Unassembled WGS sequence"/>
</dbReference>
<dbReference type="RefSeq" id="WP_369331727.1">
    <property type="nucleotide sequence ID" value="NZ_JAULBC010000008.1"/>
</dbReference>
<evidence type="ECO:0000256" key="1">
    <source>
        <dbReference type="SAM" id="MobiDB-lite"/>
    </source>
</evidence>
<protein>
    <submittedName>
        <fullName evidence="2">Uncharacterized protein</fullName>
    </submittedName>
</protein>
<accession>A0ABV3ZKJ0</accession>
<proteinExistence type="predicted"/>
<name>A0ABV3ZKJ0_9BACT</name>
<sequence length="408" mass="45395">MMKAGILLIIFNLLMVTLLHSQPAVTPNLIRNSYMNLTEPNGSPSGYTCTNNLNLAAVHPFTKGFEGPYLQYRPASANASTENATEQSPYWFGTWNKGPRIGRGGLADGWGSFGDGHILKISGTNTGEHTFMTFPFERNIQGDLFRLQGWIKIVSADWVNFGVDAGYQNQPYGSFTLSKTQTDAAPDGWYRIDKIMGMSRITALGGHAFSMGFGGKNIEVYFALPHLSLVENNSWLPSVSDMLSRDGLTIHPINGNVGIGTISPTEKLSVNGNIRTQKVIVTQTGWPDYVFDSSYNLPSLESVSSFIRDNKHLPEMPSASAIEQDGHDLGEVQKLLLKKTEELTLYLLQQSQQIKTLQNENNNLKLKVEESNRSRQSQESKFSQQKSAIKKLQEQLRQLTESKQPEKK</sequence>